<keyword evidence="1" id="KW-0472">Membrane</keyword>
<evidence type="ECO:0000256" key="1">
    <source>
        <dbReference type="SAM" id="Phobius"/>
    </source>
</evidence>
<name>A0A220UGS3_9MICO</name>
<organism evidence="2 3">
    <name type="scientific">Brachybacterium avium</name>
    <dbReference type="NCBI Taxonomy" id="2017485"/>
    <lineage>
        <taxon>Bacteria</taxon>
        <taxon>Bacillati</taxon>
        <taxon>Actinomycetota</taxon>
        <taxon>Actinomycetes</taxon>
        <taxon>Micrococcales</taxon>
        <taxon>Dermabacteraceae</taxon>
        <taxon>Brachybacterium</taxon>
    </lineage>
</organism>
<accession>A0A220UGS3</accession>
<keyword evidence="3" id="KW-1185">Reference proteome</keyword>
<feature type="transmembrane region" description="Helical" evidence="1">
    <location>
        <begin position="545"/>
        <end position="569"/>
    </location>
</feature>
<feature type="transmembrane region" description="Helical" evidence="1">
    <location>
        <begin position="6"/>
        <end position="27"/>
    </location>
</feature>
<protein>
    <recommendedName>
        <fullName evidence="4">ABC3 transporter permease protein domain-containing protein</fullName>
    </recommendedName>
</protein>
<feature type="transmembrane region" description="Helical" evidence="1">
    <location>
        <begin position="212"/>
        <end position="234"/>
    </location>
</feature>
<feature type="transmembrane region" description="Helical" evidence="1">
    <location>
        <begin position="90"/>
        <end position="112"/>
    </location>
</feature>
<feature type="transmembrane region" description="Helical" evidence="1">
    <location>
        <begin position="497"/>
        <end position="525"/>
    </location>
</feature>
<feature type="transmembrane region" description="Helical" evidence="1">
    <location>
        <begin position="453"/>
        <end position="476"/>
    </location>
</feature>
<reference evidence="3" key="1">
    <citation type="submission" date="2017-07" db="EMBL/GenBank/DDBJ databases">
        <title>Brachybacterium sp. VR2415.</title>
        <authorList>
            <person name="Tak E.J."/>
            <person name="Bae J.-W."/>
        </authorList>
    </citation>
    <scope>NUCLEOTIDE SEQUENCE [LARGE SCALE GENOMIC DNA]</scope>
    <source>
        <strain evidence="3">VR2415</strain>
    </source>
</reference>
<evidence type="ECO:0000313" key="2">
    <source>
        <dbReference type="EMBL" id="ASK66923.1"/>
    </source>
</evidence>
<gene>
    <name evidence="2" type="ORF">CFK39_15160</name>
</gene>
<dbReference type="Proteomes" id="UP000198398">
    <property type="component" value="Chromosome"/>
</dbReference>
<evidence type="ECO:0008006" key="4">
    <source>
        <dbReference type="Google" id="ProtNLM"/>
    </source>
</evidence>
<sequence>MILPGIVALAIGLPVLAAAAATGRMSEQDRSRRTARLHLLGMRRGQQVLVGIGESLPPALLGAAGGLAAGTLLVPWAGRVLLGMSPAPNVAVVSLIVALAVPLCLIAGTAMPTRRSGMGTLERARGEVARSPGLWRAVILVVGLSMLILSWSLPGLSNPVLVVLFLGGAGLAALGSILLPALLVRRSADLLVRAGTPVTVVAGRRLQSQPAVLGRVLGALVIGVVVTTAGQGLISVLAATPVYQAGRHYRDVEAVASAFLPDRAAVADLERALEQVGGAREVAVSTDGFVVAPGSTPQEHALRATVTTCEELRVLRPEVEGCRNDRAAWIPAAAGFVVETPLQGTVDLFGTEYDESTGGFGDPVLRIEVSADELTRVPVPAWQDTDSEPTLFVPRALLTEEQFSQFGGVDAMITASPRPDLPAELRALGIDAHNGWTAEDFAPYQATIDTIRLLNLVVLAVGLGAFLLGTADLAMGRRAEHARLRLLGTPVGVLRRAYWLEVALPLVVGGGAALAIGQLVAVAFVETGNRGMDPGMVTHLGAESLTGPVLAVAGGALAIAALTSLGIGAPLRPDHIRRA</sequence>
<keyword evidence="1" id="KW-1133">Transmembrane helix</keyword>
<evidence type="ECO:0000313" key="3">
    <source>
        <dbReference type="Proteomes" id="UP000198398"/>
    </source>
</evidence>
<keyword evidence="1" id="KW-0812">Transmembrane</keyword>
<feature type="transmembrane region" description="Helical" evidence="1">
    <location>
        <begin position="48"/>
        <end position="78"/>
    </location>
</feature>
<feature type="transmembrane region" description="Helical" evidence="1">
    <location>
        <begin position="133"/>
        <end position="153"/>
    </location>
</feature>
<dbReference type="RefSeq" id="WP_089066159.1">
    <property type="nucleotide sequence ID" value="NZ_CP022316.1"/>
</dbReference>
<dbReference type="OrthoDB" id="4788904at2"/>
<dbReference type="KEGG" id="brv:CFK39_15160"/>
<feature type="transmembrane region" description="Helical" evidence="1">
    <location>
        <begin position="159"/>
        <end position="184"/>
    </location>
</feature>
<dbReference type="EMBL" id="CP022316">
    <property type="protein sequence ID" value="ASK66923.1"/>
    <property type="molecule type" value="Genomic_DNA"/>
</dbReference>
<proteinExistence type="predicted"/>
<dbReference type="AlphaFoldDB" id="A0A220UGS3"/>